<feature type="compositionally biased region" description="Polar residues" evidence="6">
    <location>
        <begin position="152"/>
        <end position="163"/>
    </location>
</feature>
<evidence type="ECO:0000256" key="6">
    <source>
        <dbReference type="SAM" id="MobiDB-lite"/>
    </source>
</evidence>
<dbReference type="GO" id="GO:0045944">
    <property type="term" value="P:positive regulation of transcription by RNA polymerase II"/>
    <property type="evidence" value="ECO:0007669"/>
    <property type="project" value="UniProtKB-ARBA"/>
</dbReference>
<dbReference type="Pfam" id="PF00319">
    <property type="entry name" value="SRF-TF"/>
    <property type="match status" value="1"/>
</dbReference>
<feature type="compositionally biased region" description="Acidic residues" evidence="6">
    <location>
        <begin position="129"/>
        <end position="138"/>
    </location>
</feature>
<evidence type="ECO:0000313" key="8">
    <source>
        <dbReference type="EMBL" id="TRM56777.1"/>
    </source>
</evidence>
<keyword evidence="5" id="KW-0539">Nucleus</keyword>
<dbReference type="InterPro" id="IPR002100">
    <property type="entry name" value="TF_MADSbox"/>
</dbReference>
<dbReference type="GO" id="GO:0005634">
    <property type="term" value="C:nucleus"/>
    <property type="evidence" value="ECO:0007669"/>
    <property type="project" value="UniProtKB-SubCell"/>
</dbReference>
<proteinExistence type="predicted"/>
<feature type="region of interest" description="Disordered" evidence="6">
    <location>
        <begin position="331"/>
        <end position="422"/>
    </location>
</feature>
<name>A0A550BW66_9AGAR</name>
<dbReference type="SUPFAM" id="SSF55455">
    <property type="entry name" value="SRF-like"/>
    <property type="match status" value="1"/>
</dbReference>
<feature type="region of interest" description="Disordered" evidence="6">
    <location>
        <begin position="101"/>
        <end position="291"/>
    </location>
</feature>
<sequence>MPCVSGNKKDLGSQGRQGGERDVLENGGDDDERAARKAARSGERPLRMMRRKNGLFKKAYELGVLCSVDVAVIIFEERPGHPVKLYQYASSDMNTIVQKQVNHQGERDTKGPPDFAQAAPTTSNAAQQGDDDDDDDDEDRPRKRPRPANSPGGASTSRTTDPLHSNMGPEISLQPPFRAGLFGQMPPMTTPHASPPSSSPHLTAASPHLTSSPVLAAHPTSSDRYLPRPTFSPTSSGAASYHLGQRHDTMPRMPQQPPRPIYYSPTHERSLAPLPSPTTPFTRPGSGASAASLEYQRRGNELTGAYTRSHGMGEGGIPIGARFPYGLSGASGSGASAMQGVSSVTSPPPGAHGHGLRPSSLEWPGSATQDPRGQHRQPPPHHHASSGHDHAPSGQQTGGTDMAWLEMLGLQGQHDPGGRRGG</sequence>
<protein>
    <recommendedName>
        <fullName evidence="7">MADS-box domain-containing protein</fullName>
    </recommendedName>
</protein>
<evidence type="ECO:0000256" key="2">
    <source>
        <dbReference type="ARBA" id="ARBA00023015"/>
    </source>
</evidence>
<dbReference type="EMBL" id="VDMD01000059">
    <property type="protein sequence ID" value="TRM56777.1"/>
    <property type="molecule type" value="Genomic_DNA"/>
</dbReference>
<dbReference type="OrthoDB" id="1898716at2759"/>
<feature type="compositionally biased region" description="Basic residues" evidence="6">
    <location>
        <begin position="374"/>
        <end position="385"/>
    </location>
</feature>
<evidence type="ECO:0000313" key="9">
    <source>
        <dbReference type="Proteomes" id="UP000320762"/>
    </source>
</evidence>
<dbReference type="PROSITE" id="PS50066">
    <property type="entry name" value="MADS_BOX_2"/>
    <property type="match status" value="1"/>
</dbReference>
<dbReference type="Gene3D" id="3.40.1810.10">
    <property type="entry name" value="Transcription factor, MADS-box"/>
    <property type="match status" value="1"/>
</dbReference>
<keyword evidence="9" id="KW-1185">Reference proteome</keyword>
<dbReference type="SMART" id="SM00432">
    <property type="entry name" value="MADS"/>
    <property type="match status" value="1"/>
</dbReference>
<dbReference type="InterPro" id="IPR050142">
    <property type="entry name" value="MADS-box/MEF2_TF"/>
</dbReference>
<feature type="compositionally biased region" description="Low complexity" evidence="6">
    <location>
        <begin position="199"/>
        <end position="208"/>
    </location>
</feature>
<dbReference type="Proteomes" id="UP000320762">
    <property type="component" value="Unassembled WGS sequence"/>
</dbReference>
<keyword evidence="2" id="KW-0805">Transcription regulation</keyword>
<dbReference type="STRING" id="97359.A0A550BW66"/>
<organism evidence="8 9">
    <name type="scientific">Schizophyllum amplum</name>
    <dbReference type="NCBI Taxonomy" id="97359"/>
    <lineage>
        <taxon>Eukaryota</taxon>
        <taxon>Fungi</taxon>
        <taxon>Dikarya</taxon>
        <taxon>Basidiomycota</taxon>
        <taxon>Agaricomycotina</taxon>
        <taxon>Agaricomycetes</taxon>
        <taxon>Agaricomycetidae</taxon>
        <taxon>Agaricales</taxon>
        <taxon>Schizophyllaceae</taxon>
        <taxon>Schizophyllum</taxon>
    </lineage>
</organism>
<dbReference type="InterPro" id="IPR036879">
    <property type="entry name" value="TF_MADSbox_sf"/>
</dbReference>
<dbReference type="GO" id="GO:0046983">
    <property type="term" value="F:protein dimerization activity"/>
    <property type="evidence" value="ECO:0007669"/>
    <property type="project" value="InterPro"/>
</dbReference>
<feature type="compositionally biased region" description="Low complexity" evidence="6">
    <location>
        <begin position="331"/>
        <end position="343"/>
    </location>
</feature>
<evidence type="ECO:0000256" key="3">
    <source>
        <dbReference type="ARBA" id="ARBA00023125"/>
    </source>
</evidence>
<comment type="caution">
    <text evidence="8">The sequence shown here is derived from an EMBL/GenBank/DDBJ whole genome shotgun (WGS) entry which is preliminary data.</text>
</comment>
<reference evidence="8 9" key="1">
    <citation type="journal article" date="2019" name="New Phytol.">
        <title>Comparative genomics reveals unique wood-decay strategies and fruiting body development in the Schizophyllaceae.</title>
        <authorList>
            <person name="Almasi E."/>
            <person name="Sahu N."/>
            <person name="Krizsan K."/>
            <person name="Balint B."/>
            <person name="Kovacs G.M."/>
            <person name="Kiss B."/>
            <person name="Cseklye J."/>
            <person name="Drula E."/>
            <person name="Henrissat B."/>
            <person name="Nagy I."/>
            <person name="Chovatia M."/>
            <person name="Adam C."/>
            <person name="LaButti K."/>
            <person name="Lipzen A."/>
            <person name="Riley R."/>
            <person name="Grigoriev I.V."/>
            <person name="Nagy L.G."/>
        </authorList>
    </citation>
    <scope>NUCLEOTIDE SEQUENCE [LARGE SCALE GENOMIC DNA]</scope>
    <source>
        <strain evidence="8 9">NL-1724</strain>
    </source>
</reference>
<keyword evidence="4" id="KW-0804">Transcription</keyword>
<dbReference type="AlphaFoldDB" id="A0A550BW66"/>
<dbReference type="GO" id="GO:0003677">
    <property type="term" value="F:DNA binding"/>
    <property type="evidence" value="ECO:0007669"/>
    <property type="project" value="UniProtKB-KW"/>
</dbReference>
<evidence type="ECO:0000256" key="5">
    <source>
        <dbReference type="ARBA" id="ARBA00023242"/>
    </source>
</evidence>
<gene>
    <name evidence="8" type="ORF">BD626DRAFT_587077</name>
</gene>
<feature type="domain" description="MADS-box" evidence="7">
    <location>
        <begin position="36"/>
        <end position="78"/>
    </location>
</feature>
<dbReference type="PANTHER" id="PTHR48019">
    <property type="entry name" value="SERUM RESPONSE FACTOR HOMOLOG"/>
    <property type="match status" value="1"/>
</dbReference>
<accession>A0A550BW66</accession>
<evidence type="ECO:0000256" key="4">
    <source>
        <dbReference type="ARBA" id="ARBA00023163"/>
    </source>
</evidence>
<feature type="region of interest" description="Disordered" evidence="6">
    <location>
        <begin position="1"/>
        <end position="45"/>
    </location>
</feature>
<comment type="subcellular location">
    <subcellularLocation>
        <location evidence="1">Nucleus</location>
    </subcellularLocation>
</comment>
<feature type="compositionally biased region" description="Polar residues" evidence="6">
    <location>
        <begin position="209"/>
        <end position="223"/>
    </location>
</feature>
<keyword evidence="3" id="KW-0238">DNA-binding</keyword>
<dbReference type="PRINTS" id="PR00404">
    <property type="entry name" value="MADSDOMAIN"/>
</dbReference>
<evidence type="ECO:0000256" key="1">
    <source>
        <dbReference type="ARBA" id="ARBA00004123"/>
    </source>
</evidence>
<evidence type="ECO:0000259" key="7">
    <source>
        <dbReference type="PROSITE" id="PS50066"/>
    </source>
</evidence>